<feature type="domain" description="Solute-binding protein family 5" evidence="5">
    <location>
        <begin position="79"/>
        <end position="413"/>
    </location>
</feature>
<dbReference type="GO" id="GO:0042597">
    <property type="term" value="C:periplasmic space"/>
    <property type="evidence" value="ECO:0007669"/>
    <property type="project" value="UniProtKB-ARBA"/>
</dbReference>
<evidence type="ECO:0000256" key="4">
    <source>
        <dbReference type="SAM" id="SignalP"/>
    </source>
</evidence>
<keyword evidence="2" id="KW-0813">Transport</keyword>
<dbReference type="GO" id="GO:0043190">
    <property type="term" value="C:ATP-binding cassette (ABC) transporter complex"/>
    <property type="evidence" value="ECO:0007669"/>
    <property type="project" value="InterPro"/>
</dbReference>
<dbReference type="PROSITE" id="PS51257">
    <property type="entry name" value="PROKAR_LIPOPROTEIN"/>
    <property type="match status" value="1"/>
</dbReference>
<sequence>MKKALIAVALAAATTLALSACGSGGSDTKSTTGAAGGPLNIGNFADVTSWDPSLADIGFDGPYLSAVYDPLIASDGDGKPVPALATAWKVSDDFKKVTLTLRTGVKFSDGEKFDADAAVKSLDYLKQGARSGEAYENVEKFVAVDPTTVEIDLTQRDDTLLYFMGIGRSYMMAPKAIAAGTLAKEPVGSGPYTLASSSVAGSEYHFTKVANHWDAKQFPFDPLAIYPIQDATARDNAMLSGQINVNYADDTALKQASENSWNVAAKVSGWVGLQFTDRTGSKFKPLGDVKVRQALNYAFDGANILKSVGNGAGKVSNQVFPAGLPGNLTSLDDMYKTSISKAKSLLAEAGYANGFELHMPMSQVFQVWQPVADQVFKDLGITVTWDDMQYMDYQKNAPTYPMFVAFLSMDANPVATVQRQINLPQWYNPTPQVDQFPDVEAAVKKVLTADPSDQEKQIEALNTLVTQKAWYSVWYQANNSYVSTSGIQVTPVVGMMFPTLRQIAVKG</sequence>
<dbReference type="RefSeq" id="WP_179699496.1">
    <property type="nucleotide sequence ID" value="NZ_BAAAHA010000002.1"/>
</dbReference>
<dbReference type="PIRSF" id="PIRSF002741">
    <property type="entry name" value="MppA"/>
    <property type="match status" value="1"/>
</dbReference>
<dbReference type="InterPro" id="IPR039424">
    <property type="entry name" value="SBP_5"/>
</dbReference>
<dbReference type="EMBL" id="JACCHJ010000001">
    <property type="protein sequence ID" value="NYK08424.1"/>
    <property type="molecule type" value="Genomic_DNA"/>
</dbReference>
<evidence type="ECO:0000313" key="6">
    <source>
        <dbReference type="EMBL" id="NYK08424.1"/>
    </source>
</evidence>
<dbReference type="PANTHER" id="PTHR30290:SF9">
    <property type="entry name" value="OLIGOPEPTIDE-BINDING PROTEIN APPA"/>
    <property type="match status" value="1"/>
</dbReference>
<dbReference type="Pfam" id="PF00496">
    <property type="entry name" value="SBP_bac_5"/>
    <property type="match status" value="1"/>
</dbReference>
<dbReference type="Gene3D" id="3.10.105.10">
    <property type="entry name" value="Dipeptide-binding Protein, Domain 3"/>
    <property type="match status" value="1"/>
</dbReference>
<organism evidence="6 7">
    <name type="scientific">Leifsonia naganoensis</name>
    <dbReference type="NCBI Taxonomy" id="150025"/>
    <lineage>
        <taxon>Bacteria</taxon>
        <taxon>Bacillati</taxon>
        <taxon>Actinomycetota</taxon>
        <taxon>Actinomycetes</taxon>
        <taxon>Micrococcales</taxon>
        <taxon>Microbacteriaceae</taxon>
        <taxon>Leifsonia</taxon>
    </lineage>
</organism>
<feature type="signal peptide" evidence="4">
    <location>
        <begin position="1"/>
        <end position="19"/>
    </location>
</feature>
<comment type="caution">
    <text evidence="6">The sequence shown here is derived from an EMBL/GenBank/DDBJ whole genome shotgun (WGS) entry which is preliminary data.</text>
</comment>
<evidence type="ECO:0000259" key="5">
    <source>
        <dbReference type="Pfam" id="PF00496"/>
    </source>
</evidence>
<dbReference type="AlphaFoldDB" id="A0A853DPF3"/>
<keyword evidence="7" id="KW-1185">Reference proteome</keyword>
<dbReference type="SUPFAM" id="SSF53850">
    <property type="entry name" value="Periplasmic binding protein-like II"/>
    <property type="match status" value="1"/>
</dbReference>
<keyword evidence="3 4" id="KW-0732">Signal</keyword>
<comment type="similarity">
    <text evidence="1">Belongs to the bacterial solute-binding protein 5 family.</text>
</comment>
<dbReference type="GO" id="GO:0015833">
    <property type="term" value="P:peptide transport"/>
    <property type="evidence" value="ECO:0007669"/>
    <property type="project" value="TreeGrafter"/>
</dbReference>
<dbReference type="Gene3D" id="3.40.190.10">
    <property type="entry name" value="Periplasmic binding protein-like II"/>
    <property type="match status" value="1"/>
</dbReference>
<accession>A0A853DPF3</accession>
<dbReference type="InterPro" id="IPR000914">
    <property type="entry name" value="SBP_5_dom"/>
</dbReference>
<evidence type="ECO:0000256" key="3">
    <source>
        <dbReference type="ARBA" id="ARBA00022729"/>
    </source>
</evidence>
<evidence type="ECO:0000256" key="1">
    <source>
        <dbReference type="ARBA" id="ARBA00005695"/>
    </source>
</evidence>
<evidence type="ECO:0000256" key="2">
    <source>
        <dbReference type="ARBA" id="ARBA00022448"/>
    </source>
</evidence>
<protein>
    <submittedName>
        <fullName evidence="6">Peptide/nickel transport system substrate-binding protein</fullName>
    </submittedName>
</protein>
<dbReference type="GO" id="GO:1904680">
    <property type="term" value="F:peptide transmembrane transporter activity"/>
    <property type="evidence" value="ECO:0007669"/>
    <property type="project" value="TreeGrafter"/>
</dbReference>
<evidence type="ECO:0000313" key="7">
    <source>
        <dbReference type="Proteomes" id="UP000521075"/>
    </source>
</evidence>
<dbReference type="Proteomes" id="UP000521075">
    <property type="component" value="Unassembled WGS sequence"/>
</dbReference>
<name>A0A853DPF3_9MICO</name>
<gene>
    <name evidence="6" type="ORF">HNR14_000305</name>
</gene>
<reference evidence="6 7" key="1">
    <citation type="submission" date="2020-07" db="EMBL/GenBank/DDBJ databases">
        <title>Sequencing the genomes of 1000 actinobacteria strains.</title>
        <authorList>
            <person name="Klenk H.-P."/>
        </authorList>
    </citation>
    <scope>NUCLEOTIDE SEQUENCE [LARGE SCALE GENOMIC DNA]</scope>
    <source>
        <strain evidence="6 7">DSM 15166</strain>
    </source>
</reference>
<proteinExistence type="inferred from homology"/>
<feature type="chain" id="PRO_5038820209" evidence="4">
    <location>
        <begin position="20"/>
        <end position="507"/>
    </location>
</feature>
<dbReference type="PANTHER" id="PTHR30290">
    <property type="entry name" value="PERIPLASMIC BINDING COMPONENT OF ABC TRANSPORTER"/>
    <property type="match status" value="1"/>
</dbReference>
<dbReference type="InterPro" id="IPR030678">
    <property type="entry name" value="Peptide/Ni-bd"/>
</dbReference>